<dbReference type="Proteomes" id="UP001634394">
    <property type="component" value="Unassembled WGS sequence"/>
</dbReference>
<comment type="caution">
    <text evidence="2">The sequence shown here is derived from an EMBL/GenBank/DDBJ whole genome shotgun (WGS) entry which is preliminary data.</text>
</comment>
<feature type="chain" id="PRO_5044895759" evidence="1">
    <location>
        <begin position="17"/>
        <end position="214"/>
    </location>
</feature>
<keyword evidence="1" id="KW-0732">Signal</keyword>
<accession>A0ABD3VNG5</accession>
<evidence type="ECO:0000256" key="1">
    <source>
        <dbReference type="SAM" id="SignalP"/>
    </source>
</evidence>
<proteinExistence type="predicted"/>
<dbReference type="InterPro" id="IPR001299">
    <property type="entry name" value="Ependymin"/>
</dbReference>
<dbReference type="PANTHER" id="PTHR10697:SF13">
    <property type="entry name" value="RICIN B LECTIN DOMAIN-CONTAINING PROTEIN"/>
    <property type="match status" value="1"/>
</dbReference>
<dbReference type="Pfam" id="PF00811">
    <property type="entry name" value="Ependymin"/>
    <property type="match status" value="1"/>
</dbReference>
<evidence type="ECO:0000313" key="2">
    <source>
        <dbReference type="EMBL" id="KAL3862072.1"/>
    </source>
</evidence>
<feature type="signal peptide" evidence="1">
    <location>
        <begin position="1"/>
        <end position="16"/>
    </location>
</feature>
<gene>
    <name evidence="2" type="ORF">ACJMK2_008067</name>
</gene>
<dbReference type="PANTHER" id="PTHR10697">
    <property type="entry name" value="MAMMALIAN EPENDYMIN-RELATED PROTEIN 1"/>
    <property type="match status" value="1"/>
</dbReference>
<dbReference type="EMBL" id="JBJQND010000011">
    <property type="protein sequence ID" value="KAL3862072.1"/>
    <property type="molecule type" value="Genomic_DNA"/>
</dbReference>
<protein>
    <submittedName>
        <fullName evidence="2">Uncharacterized protein</fullName>
    </submittedName>
</protein>
<evidence type="ECO:0000313" key="3">
    <source>
        <dbReference type="Proteomes" id="UP001634394"/>
    </source>
</evidence>
<sequence>MLRLLLAFVLVVMVMGEGCCPPNAWEGFLGTMAGFIKYGVPHSTKSFLTYHTNSTLGMIYMEGDVIIDRWPTQKIRIFFDNNKNIEYLIMNNRCSKRTLARKQRNCIPENATRVLKTYLGAGPETLAVIVYRFMDRDTEVYSTVTSDSCIPVNTVATGTNPAFKDEYMEVEQLSGITVGVKDPSVFDIPSMCHSADVSIDYVPTISRWMPSGFY</sequence>
<name>A0ABD3VNG5_SINWO</name>
<keyword evidence="3" id="KW-1185">Reference proteome</keyword>
<dbReference type="AlphaFoldDB" id="A0ABD3VNG5"/>
<organism evidence="2 3">
    <name type="scientific">Sinanodonta woodiana</name>
    <name type="common">Chinese pond mussel</name>
    <name type="synonym">Anodonta woodiana</name>
    <dbReference type="NCBI Taxonomy" id="1069815"/>
    <lineage>
        <taxon>Eukaryota</taxon>
        <taxon>Metazoa</taxon>
        <taxon>Spiralia</taxon>
        <taxon>Lophotrochozoa</taxon>
        <taxon>Mollusca</taxon>
        <taxon>Bivalvia</taxon>
        <taxon>Autobranchia</taxon>
        <taxon>Heteroconchia</taxon>
        <taxon>Palaeoheterodonta</taxon>
        <taxon>Unionida</taxon>
        <taxon>Unionoidea</taxon>
        <taxon>Unionidae</taxon>
        <taxon>Unioninae</taxon>
        <taxon>Sinanodonta</taxon>
    </lineage>
</organism>
<reference evidence="2 3" key="1">
    <citation type="submission" date="2024-11" db="EMBL/GenBank/DDBJ databases">
        <title>Chromosome-level genome assembly of the freshwater bivalve Anodonta woodiana.</title>
        <authorList>
            <person name="Chen X."/>
        </authorList>
    </citation>
    <scope>NUCLEOTIDE SEQUENCE [LARGE SCALE GENOMIC DNA]</scope>
    <source>
        <strain evidence="2">MN2024</strain>
        <tissue evidence="2">Gills</tissue>
    </source>
</reference>